<reference evidence="1 2" key="1">
    <citation type="submission" date="2006-09" db="EMBL/GenBank/DDBJ databases">
        <title>Sequence and annotation of the 288-kb ATCV-1 virus that infects an endosymbiotic Chlorella strain of the heliozoon Acanthocystis turfacea.</title>
        <authorList>
            <person name="Fitzgerald L.A."/>
            <person name="Graves M.V."/>
            <person name="Li X."/>
            <person name="Pfitzner A.J.P."/>
            <person name="Hartigan J."/>
            <person name="Van Etten J.L."/>
        </authorList>
    </citation>
    <scope>NUCLEOTIDE SEQUENCE [LARGE SCALE GENOMIC DNA]</scope>
    <source>
        <strain evidence="1 2">ATCV-1</strain>
    </source>
</reference>
<sequence>MYQTINPLKILHVICNNFQVKKQCEQTFKGSRHVPVVIFQESHEVGQHLLGKVHHAAVVGLGDHKGVEQREGQDLQSFHVFNRDLEEVGI</sequence>
<name>A7K8V6_9PHYC</name>
<accession>A7K8V6</accession>
<dbReference type="RefSeq" id="YP_001426827.1">
    <property type="nucleotide sequence ID" value="NC_008724.1"/>
</dbReference>
<keyword evidence="2" id="KW-1185">Reference proteome</keyword>
<proteinExistence type="predicted"/>
<dbReference type="GeneID" id="5470395"/>
<organism evidence="1 2">
    <name type="scientific">Chlorovirus heliozoae</name>
    <dbReference type="NCBI Taxonomy" id="322019"/>
    <lineage>
        <taxon>Viruses</taxon>
        <taxon>Varidnaviria</taxon>
        <taxon>Bamfordvirae</taxon>
        <taxon>Nucleocytoviricota</taxon>
        <taxon>Megaviricetes</taxon>
        <taxon>Algavirales</taxon>
        <taxon>Phycodnaviridae</taxon>
        <taxon>Chlorovirus</taxon>
    </lineage>
</organism>
<dbReference type="EMBL" id="EF101928">
    <property type="protein sequence ID" value="ABT16480.1"/>
    <property type="molecule type" value="Genomic_DNA"/>
</dbReference>
<dbReference type="Proteomes" id="UP000202420">
    <property type="component" value="Segment"/>
</dbReference>
<protein>
    <submittedName>
        <fullName evidence="1">Uncharacterized protein z346R</fullName>
    </submittedName>
</protein>
<dbReference type="KEGG" id="vg:5470395"/>
<evidence type="ECO:0000313" key="1">
    <source>
        <dbReference type="EMBL" id="ABT16480.1"/>
    </source>
</evidence>
<gene>
    <name evidence="1" type="primary">z346R</name>
    <name evidence="1" type="ORF">ATCV1_z346R</name>
</gene>
<evidence type="ECO:0000313" key="2">
    <source>
        <dbReference type="Proteomes" id="UP000202420"/>
    </source>
</evidence>